<feature type="transmembrane region" description="Helical" evidence="2">
    <location>
        <begin position="87"/>
        <end position="105"/>
    </location>
</feature>
<keyword evidence="2" id="KW-0472">Membrane</keyword>
<proteinExistence type="predicted"/>
<feature type="transmembrane region" description="Helical" evidence="2">
    <location>
        <begin position="502"/>
        <end position="520"/>
    </location>
</feature>
<evidence type="ECO:0000313" key="3">
    <source>
        <dbReference type="EMBL" id="CAB4912357.1"/>
    </source>
</evidence>
<feature type="transmembrane region" description="Helical" evidence="2">
    <location>
        <begin position="297"/>
        <end position="319"/>
    </location>
</feature>
<keyword evidence="2" id="KW-0812">Transmembrane</keyword>
<feature type="region of interest" description="Disordered" evidence="1">
    <location>
        <begin position="565"/>
        <end position="597"/>
    </location>
</feature>
<feature type="transmembrane region" description="Helical" evidence="2">
    <location>
        <begin position="205"/>
        <end position="227"/>
    </location>
</feature>
<feature type="transmembrane region" description="Helical" evidence="2">
    <location>
        <begin position="352"/>
        <end position="369"/>
    </location>
</feature>
<feature type="transmembrane region" description="Helical" evidence="2">
    <location>
        <begin position="426"/>
        <end position="449"/>
    </location>
</feature>
<name>A0A6J7GV30_9ZZZZ</name>
<organism evidence="3">
    <name type="scientific">freshwater metagenome</name>
    <dbReference type="NCBI Taxonomy" id="449393"/>
    <lineage>
        <taxon>unclassified sequences</taxon>
        <taxon>metagenomes</taxon>
        <taxon>ecological metagenomes</taxon>
    </lineage>
</organism>
<feature type="region of interest" description="Disordered" evidence="1">
    <location>
        <begin position="1"/>
        <end position="76"/>
    </location>
</feature>
<feature type="transmembrane region" description="Helical" evidence="2">
    <location>
        <begin position="148"/>
        <end position="170"/>
    </location>
</feature>
<reference evidence="3" key="1">
    <citation type="submission" date="2020-05" db="EMBL/GenBank/DDBJ databases">
        <authorList>
            <person name="Chiriac C."/>
            <person name="Salcher M."/>
            <person name="Ghai R."/>
            <person name="Kavagutti S V."/>
        </authorList>
    </citation>
    <scope>NUCLEOTIDE SEQUENCE</scope>
</reference>
<keyword evidence="2" id="KW-1133">Transmembrane helix</keyword>
<evidence type="ECO:0000256" key="1">
    <source>
        <dbReference type="SAM" id="MobiDB-lite"/>
    </source>
</evidence>
<feature type="transmembrane region" description="Helical" evidence="2">
    <location>
        <begin position="532"/>
        <end position="553"/>
    </location>
</feature>
<gene>
    <name evidence="3" type="ORF">UFOPK3564_01334</name>
</gene>
<feature type="transmembrane region" description="Helical" evidence="2">
    <location>
        <begin position="117"/>
        <end position="136"/>
    </location>
</feature>
<feature type="transmembrane region" description="Helical" evidence="2">
    <location>
        <begin position="607"/>
        <end position="624"/>
    </location>
</feature>
<feature type="transmembrane region" description="Helical" evidence="2">
    <location>
        <begin position="176"/>
        <end position="193"/>
    </location>
</feature>
<feature type="transmembrane region" description="Helical" evidence="2">
    <location>
        <begin position="381"/>
        <end position="405"/>
    </location>
</feature>
<feature type="transmembrane region" description="Helical" evidence="2">
    <location>
        <begin position="325"/>
        <end position="345"/>
    </location>
</feature>
<feature type="compositionally biased region" description="Low complexity" evidence="1">
    <location>
        <begin position="565"/>
        <end position="596"/>
    </location>
</feature>
<dbReference type="EMBL" id="CAFBMK010000063">
    <property type="protein sequence ID" value="CAB4912357.1"/>
    <property type="molecule type" value="Genomic_DNA"/>
</dbReference>
<dbReference type="AlphaFoldDB" id="A0A6J7GV30"/>
<protein>
    <submittedName>
        <fullName evidence="3">Unannotated protein</fullName>
    </submittedName>
</protein>
<feature type="compositionally biased region" description="Low complexity" evidence="1">
    <location>
        <begin position="52"/>
        <end position="74"/>
    </location>
</feature>
<evidence type="ECO:0000256" key="2">
    <source>
        <dbReference type="SAM" id="Phobius"/>
    </source>
</evidence>
<sequence>MKKRAQRPFASPFVRGSPGAPVPVGPAPGALRTLDRVQRADPIAPDAPGPEAPTAGPGATPATPGPVPAADDVAIGPDRPPTSWGSVALLAAGVLVVLAVFASRADLQLNRELVVQLGRYVASAGLVLLLPGFALARLVTPRHLGRWWPVLVLPLGLAGSMVLLSALGLLGLRPRPATVVFLLLSAALAAWTLRPGRARVPRADWPASVAVLVGAAGAGLLTLVPALHAGFLTVPGTNPDAHQVVGVASFLQESYPLGRNTATALDQIPPAWSGRIPIFHPFGAAIEVGLTGPIQMFAPFVAFLTAAAALGTGLFAAAAHRLSGWGAGLIALLVGASASLLYSALHPYYNQLWGMCLMTAALALAWTWLHHDDARAGALTVVFLVLSLIAYPTTLPYAVLVIAAIGVGARVRPRIPPALRRRLRKVWPLVLLFFGISVLGALGKLAGVLGQFLGDTPFWQGDINVFPPHGAAYGLDVNQPIVPIAVAAIAVATLFRRGRRAGLAWLGLALLLLLVDYVLRGRGTAEYVDYKHVTFTAVILLPLALGGALRLVVDGVAALRGRTATAGPDGAAGASAAGPTAAASSASRGRAASSDGAARRRAAGRPAALAAGAAGAAVLLAWVVPASSASRDQVLNAGQNVTPPLFDVQRWSDELPRGSSVLIDLPASGTQLWATLFLGRDHPLATTDPVSSTTTYSVAPLGRRADYVLGLRLDLRSGRPVPPPRWAAGAPIRSDSQFGLWRMVVPARDAARVPETASDELVLPHPEPPGEAARRALLDITGNPSRSPGF</sequence>
<feature type="transmembrane region" description="Helical" evidence="2">
    <location>
        <begin position="477"/>
        <end position="495"/>
    </location>
</feature>
<accession>A0A6J7GV30</accession>